<name>A0A0P0WCE5_ORYSJ</name>
<reference evidence="3" key="1">
    <citation type="journal article" date="2005" name="Nature">
        <title>The map-based sequence of the rice genome.</title>
        <authorList>
            <consortium name="International rice genome sequencing project (IRGSP)"/>
            <person name="Matsumoto T."/>
            <person name="Wu J."/>
            <person name="Kanamori H."/>
            <person name="Katayose Y."/>
            <person name="Fujisawa M."/>
            <person name="Namiki N."/>
            <person name="Mizuno H."/>
            <person name="Yamamoto K."/>
            <person name="Antonio B.A."/>
            <person name="Baba T."/>
            <person name="Sakata K."/>
            <person name="Nagamura Y."/>
            <person name="Aoki H."/>
            <person name="Arikawa K."/>
            <person name="Arita K."/>
            <person name="Bito T."/>
            <person name="Chiden Y."/>
            <person name="Fujitsuka N."/>
            <person name="Fukunaka R."/>
            <person name="Hamada M."/>
            <person name="Harada C."/>
            <person name="Hayashi A."/>
            <person name="Hijishita S."/>
            <person name="Honda M."/>
            <person name="Hosokawa S."/>
            <person name="Ichikawa Y."/>
            <person name="Idonuma A."/>
            <person name="Iijima M."/>
            <person name="Ikeda M."/>
            <person name="Ikeno M."/>
            <person name="Ito K."/>
            <person name="Ito S."/>
            <person name="Ito T."/>
            <person name="Ito Y."/>
            <person name="Ito Y."/>
            <person name="Iwabuchi A."/>
            <person name="Kamiya K."/>
            <person name="Karasawa W."/>
            <person name="Kurita K."/>
            <person name="Katagiri S."/>
            <person name="Kikuta A."/>
            <person name="Kobayashi H."/>
            <person name="Kobayashi N."/>
            <person name="Machita K."/>
            <person name="Maehara T."/>
            <person name="Masukawa M."/>
            <person name="Mizubayashi T."/>
            <person name="Mukai Y."/>
            <person name="Nagasaki H."/>
            <person name="Nagata Y."/>
            <person name="Naito S."/>
            <person name="Nakashima M."/>
            <person name="Nakama Y."/>
            <person name="Nakamichi Y."/>
            <person name="Nakamura M."/>
            <person name="Meguro A."/>
            <person name="Negishi M."/>
            <person name="Ohta I."/>
            <person name="Ohta T."/>
            <person name="Okamoto M."/>
            <person name="Ono N."/>
            <person name="Saji S."/>
            <person name="Sakaguchi M."/>
            <person name="Sakai K."/>
            <person name="Shibata M."/>
            <person name="Shimokawa T."/>
            <person name="Song J."/>
            <person name="Takazaki Y."/>
            <person name="Terasawa K."/>
            <person name="Tsugane M."/>
            <person name="Tsuji K."/>
            <person name="Ueda S."/>
            <person name="Waki K."/>
            <person name="Yamagata H."/>
            <person name="Yamamoto M."/>
            <person name="Yamamoto S."/>
            <person name="Yamane H."/>
            <person name="Yoshiki S."/>
            <person name="Yoshihara R."/>
            <person name="Yukawa K."/>
            <person name="Zhong H."/>
            <person name="Yano M."/>
            <person name="Yuan Q."/>
            <person name="Ouyang S."/>
            <person name="Liu J."/>
            <person name="Jones K.M."/>
            <person name="Gansberger K."/>
            <person name="Moffat K."/>
            <person name="Hill J."/>
            <person name="Bera J."/>
            <person name="Fadrosh D."/>
            <person name="Jin S."/>
            <person name="Johri S."/>
            <person name="Kim M."/>
            <person name="Overton L."/>
            <person name="Reardon M."/>
            <person name="Tsitrin T."/>
            <person name="Vuong H."/>
            <person name="Weaver B."/>
            <person name="Ciecko A."/>
            <person name="Tallon L."/>
            <person name="Jackson J."/>
            <person name="Pai G."/>
            <person name="Aken S.V."/>
            <person name="Utterback T."/>
            <person name="Reidmuller S."/>
            <person name="Feldblyum T."/>
            <person name="Hsiao J."/>
            <person name="Zismann V."/>
            <person name="Iobst S."/>
            <person name="de Vazeille A.R."/>
            <person name="Buell C.R."/>
            <person name="Ying K."/>
            <person name="Li Y."/>
            <person name="Lu T."/>
            <person name="Huang Y."/>
            <person name="Zhao Q."/>
            <person name="Feng Q."/>
            <person name="Zhang L."/>
            <person name="Zhu J."/>
            <person name="Weng Q."/>
            <person name="Mu J."/>
            <person name="Lu Y."/>
            <person name="Fan D."/>
            <person name="Liu Y."/>
            <person name="Guan J."/>
            <person name="Zhang Y."/>
            <person name="Yu S."/>
            <person name="Liu X."/>
            <person name="Zhang Y."/>
            <person name="Hong G."/>
            <person name="Han B."/>
            <person name="Choisne N."/>
            <person name="Demange N."/>
            <person name="Orjeda G."/>
            <person name="Samain S."/>
            <person name="Cattolico L."/>
            <person name="Pelletier E."/>
            <person name="Couloux A."/>
            <person name="Segurens B."/>
            <person name="Wincker P."/>
            <person name="D'Hont A."/>
            <person name="Scarpelli C."/>
            <person name="Weissenbach J."/>
            <person name="Salanoubat M."/>
            <person name="Quetier F."/>
            <person name="Yu Y."/>
            <person name="Kim H.R."/>
            <person name="Rambo T."/>
            <person name="Currie J."/>
            <person name="Collura K."/>
            <person name="Luo M."/>
            <person name="Yang T."/>
            <person name="Ammiraju J.S.S."/>
            <person name="Engler F."/>
            <person name="Soderlund C."/>
            <person name="Wing R.A."/>
            <person name="Palmer L.E."/>
            <person name="de la Bastide M."/>
            <person name="Spiegel L."/>
            <person name="Nascimento L."/>
            <person name="Zutavern T."/>
            <person name="O'Shaughnessy A."/>
            <person name="Dike S."/>
            <person name="Dedhia N."/>
            <person name="Preston R."/>
            <person name="Balija V."/>
            <person name="McCombie W.R."/>
            <person name="Chow T."/>
            <person name="Chen H."/>
            <person name="Chung M."/>
            <person name="Chen C."/>
            <person name="Shaw J."/>
            <person name="Wu H."/>
            <person name="Hsiao K."/>
            <person name="Chao Y."/>
            <person name="Chu M."/>
            <person name="Cheng C."/>
            <person name="Hour A."/>
            <person name="Lee P."/>
            <person name="Lin S."/>
            <person name="Lin Y."/>
            <person name="Liou J."/>
            <person name="Liu S."/>
            <person name="Hsing Y."/>
            <person name="Raghuvanshi S."/>
            <person name="Mohanty A."/>
            <person name="Bharti A.K."/>
            <person name="Gaur A."/>
            <person name="Gupta V."/>
            <person name="Kumar D."/>
            <person name="Ravi V."/>
            <person name="Vij S."/>
            <person name="Kapur A."/>
            <person name="Khurana P."/>
            <person name="Khurana P."/>
            <person name="Khurana J.P."/>
            <person name="Tyagi A.K."/>
            <person name="Gaikwad K."/>
            <person name="Singh A."/>
            <person name="Dalal V."/>
            <person name="Srivastava S."/>
            <person name="Dixit A."/>
            <person name="Pal A.K."/>
            <person name="Ghazi I.A."/>
            <person name="Yadav M."/>
            <person name="Pandit A."/>
            <person name="Bhargava A."/>
            <person name="Sureshbabu K."/>
            <person name="Batra K."/>
            <person name="Sharma T.R."/>
            <person name="Mohapatra T."/>
            <person name="Singh N.K."/>
            <person name="Messing J."/>
            <person name="Nelson A.B."/>
            <person name="Fuks G."/>
            <person name="Kavchok S."/>
            <person name="Keizer G."/>
            <person name="Linton E."/>
            <person name="Llaca V."/>
            <person name="Song R."/>
            <person name="Tanyolac B."/>
            <person name="Young S."/>
            <person name="Ho-Il K."/>
            <person name="Hahn J.H."/>
            <person name="Sangsakoo G."/>
            <person name="Vanavichit A."/>
            <person name="de Mattos Luiz.A.T."/>
            <person name="Zimmer P.D."/>
            <person name="Malone G."/>
            <person name="Dellagostin O."/>
            <person name="de Oliveira A.C."/>
            <person name="Bevan M."/>
            <person name="Bancroft I."/>
            <person name="Minx P."/>
            <person name="Cordum H."/>
            <person name="Wilson R."/>
            <person name="Cheng Z."/>
            <person name="Jin W."/>
            <person name="Jiang J."/>
            <person name="Leong S.A."/>
            <person name="Iwama H."/>
            <person name="Gojobori T."/>
            <person name="Itoh T."/>
            <person name="Niimura Y."/>
            <person name="Fujii Y."/>
            <person name="Habara T."/>
            <person name="Sakai H."/>
            <person name="Sato Y."/>
            <person name="Wilson G."/>
            <person name="Kumar K."/>
            <person name="McCouch S."/>
            <person name="Juretic N."/>
            <person name="Hoen D."/>
            <person name="Wright S."/>
            <person name="Bruskiewich R."/>
            <person name="Bureau T."/>
            <person name="Miyao A."/>
            <person name="Hirochika H."/>
            <person name="Nishikawa T."/>
            <person name="Kadowaki K."/>
            <person name="Sugiura M."/>
            <person name="Burr B."/>
            <person name="Sasaki T."/>
        </authorList>
    </citation>
    <scope>NUCLEOTIDE SEQUENCE [LARGE SCALE GENOMIC DNA]</scope>
    <source>
        <strain evidence="3">cv. Nipponbare</strain>
    </source>
</reference>
<organism evidence="2 3">
    <name type="scientific">Oryza sativa subsp. japonica</name>
    <name type="common">Rice</name>
    <dbReference type="NCBI Taxonomy" id="39947"/>
    <lineage>
        <taxon>Eukaryota</taxon>
        <taxon>Viridiplantae</taxon>
        <taxon>Streptophyta</taxon>
        <taxon>Embryophyta</taxon>
        <taxon>Tracheophyta</taxon>
        <taxon>Spermatophyta</taxon>
        <taxon>Magnoliopsida</taxon>
        <taxon>Liliopsida</taxon>
        <taxon>Poales</taxon>
        <taxon>Poaceae</taxon>
        <taxon>BOP clade</taxon>
        <taxon>Oryzoideae</taxon>
        <taxon>Oryzeae</taxon>
        <taxon>Oryzinae</taxon>
        <taxon>Oryza</taxon>
        <taxon>Oryza sativa</taxon>
    </lineage>
</organism>
<reference evidence="2 3" key="3">
    <citation type="journal article" date="2013" name="Rice">
        <title>Improvement of the Oryza sativa Nipponbare reference genome using next generation sequence and optical map data.</title>
        <authorList>
            <person name="Kawahara Y."/>
            <person name="de la Bastide M."/>
            <person name="Hamilton J.P."/>
            <person name="Kanamori H."/>
            <person name="McCombie W.R."/>
            <person name="Ouyang S."/>
            <person name="Schwartz D.C."/>
            <person name="Tanaka T."/>
            <person name="Wu J."/>
            <person name="Zhou S."/>
            <person name="Childs K.L."/>
            <person name="Davidson R.M."/>
            <person name="Lin H."/>
            <person name="Quesada-Ocampo L."/>
            <person name="Vaillancourt B."/>
            <person name="Sakai H."/>
            <person name="Lee S.S."/>
            <person name="Kim J."/>
            <person name="Numa H."/>
            <person name="Itoh T."/>
            <person name="Buell C.R."/>
            <person name="Matsumoto T."/>
        </authorList>
    </citation>
    <scope>NUCLEOTIDE SEQUENCE [LARGE SCALE GENOMIC DNA]</scope>
    <source>
        <strain evidence="3">cv. Nipponbare</strain>
    </source>
</reference>
<evidence type="ECO:0000313" key="2">
    <source>
        <dbReference type="EMBL" id="BAS90080.1"/>
    </source>
</evidence>
<dbReference type="InParanoid" id="A0A0P0WCE5"/>
<keyword evidence="3" id="KW-1185">Reference proteome</keyword>
<dbReference type="EMBL" id="AP014960">
    <property type="protein sequence ID" value="BAS90080.1"/>
    <property type="molecule type" value="Genomic_DNA"/>
</dbReference>
<feature type="compositionally biased region" description="Basic residues" evidence="1">
    <location>
        <begin position="60"/>
        <end position="73"/>
    </location>
</feature>
<dbReference type="AlphaFoldDB" id="A0A0P0WCE5"/>
<evidence type="ECO:0000256" key="1">
    <source>
        <dbReference type="SAM" id="MobiDB-lite"/>
    </source>
</evidence>
<feature type="compositionally biased region" description="Gly residues" evidence="1">
    <location>
        <begin position="93"/>
        <end position="102"/>
    </location>
</feature>
<gene>
    <name evidence="2" type="ordered locus">Os04g0516100</name>
    <name evidence="2" type="ORF">OSNPB_040516100</name>
</gene>
<feature type="region of interest" description="Disordered" evidence="1">
    <location>
        <begin position="35"/>
        <end position="102"/>
    </location>
</feature>
<feature type="compositionally biased region" description="Pro residues" evidence="1">
    <location>
        <begin position="39"/>
        <end position="51"/>
    </location>
</feature>
<accession>A0A0P0WCE5</accession>
<sequence length="102" mass="11373">MALLDEPGGPQGGDHHRRKLIVPPVICALPERLPLSPLQLPPSQPPPPLLQLPPSDCRHRSNPHQPRRRRYSRRCPIVVKSAGNKEPKPSKWGRGGQRLSGR</sequence>
<protein>
    <submittedName>
        <fullName evidence="2">Os04g0516100 protein</fullName>
    </submittedName>
</protein>
<proteinExistence type="predicted"/>
<reference evidence="2 3" key="2">
    <citation type="journal article" date="2013" name="Plant Cell Physiol.">
        <title>Rice Annotation Project Database (RAP-DB): an integrative and interactive database for rice genomics.</title>
        <authorList>
            <person name="Sakai H."/>
            <person name="Lee S.S."/>
            <person name="Tanaka T."/>
            <person name="Numa H."/>
            <person name="Kim J."/>
            <person name="Kawahara Y."/>
            <person name="Wakimoto H."/>
            <person name="Yang C.C."/>
            <person name="Iwamoto M."/>
            <person name="Abe T."/>
            <person name="Yamada Y."/>
            <person name="Muto A."/>
            <person name="Inokuchi H."/>
            <person name="Ikemura T."/>
            <person name="Matsumoto T."/>
            <person name="Sasaki T."/>
            <person name="Itoh T."/>
        </authorList>
    </citation>
    <scope>NUCLEOTIDE SEQUENCE [LARGE SCALE GENOMIC DNA]</scope>
    <source>
        <strain evidence="3">cv. Nipponbare</strain>
    </source>
</reference>
<evidence type="ECO:0000313" key="3">
    <source>
        <dbReference type="Proteomes" id="UP000059680"/>
    </source>
</evidence>
<dbReference type="PaxDb" id="39947-A0A0P0WCE5"/>
<dbReference type="Proteomes" id="UP000059680">
    <property type="component" value="Chromosome 4"/>
</dbReference>